<comment type="caution">
    <text evidence="1">The sequence shown here is derived from an EMBL/GenBank/DDBJ whole genome shotgun (WGS) entry which is preliminary data.</text>
</comment>
<dbReference type="AlphaFoldDB" id="X1GZN2"/>
<reference evidence="1" key="1">
    <citation type="journal article" date="2014" name="Front. Microbiol.">
        <title>High frequency of phylogenetically diverse reductive dehalogenase-homologous genes in deep subseafloor sedimentary metagenomes.</title>
        <authorList>
            <person name="Kawai M."/>
            <person name="Futagami T."/>
            <person name="Toyoda A."/>
            <person name="Takaki Y."/>
            <person name="Nishi S."/>
            <person name="Hori S."/>
            <person name="Arai W."/>
            <person name="Tsubouchi T."/>
            <person name="Morono Y."/>
            <person name="Uchiyama I."/>
            <person name="Ito T."/>
            <person name="Fujiyama A."/>
            <person name="Inagaki F."/>
            <person name="Takami H."/>
        </authorList>
    </citation>
    <scope>NUCLEOTIDE SEQUENCE</scope>
    <source>
        <strain evidence="1">Expedition CK06-06</strain>
    </source>
</reference>
<proteinExistence type="predicted"/>
<evidence type="ECO:0000313" key="1">
    <source>
        <dbReference type="EMBL" id="GAH62622.1"/>
    </source>
</evidence>
<sequence length="46" mass="5250">MPSEVYKRILILCEGQTDLQYAKALTTNPYTSVDELIDFIEELTIA</sequence>
<gene>
    <name evidence="1" type="ORF">S03H2_48125</name>
</gene>
<name>X1GZN2_9ZZZZ</name>
<accession>X1GZN2</accession>
<dbReference type="EMBL" id="BARU01030316">
    <property type="protein sequence ID" value="GAH62622.1"/>
    <property type="molecule type" value="Genomic_DNA"/>
</dbReference>
<organism evidence="1">
    <name type="scientific">marine sediment metagenome</name>
    <dbReference type="NCBI Taxonomy" id="412755"/>
    <lineage>
        <taxon>unclassified sequences</taxon>
        <taxon>metagenomes</taxon>
        <taxon>ecological metagenomes</taxon>
    </lineage>
</organism>
<protein>
    <submittedName>
        <fullName evidence="1">Uncharacterized protein</fullName>
    </submittedName>
</protein>